<dbReference type="GO" id="GO:0016668">
    <property type="term" value="F:oxidoreductase activity, acting on a sulfur group of donors, NAD(P) as acceptor"/>
    <property type="evidence" value="ECO:0007669"/>
    <property type="project" value="InterPro"/>
</dbReference>
<feature type="non-terminal residue" evidence="10">
    <location>
        <position position="370"/>
    </location>
</feature>
<dbReference type="EMBL" id="LAZR01019793">
    <property type="protein sequence ID" value="KKL91209.1"/>
    <property type="molecule type" value="Genomic_DNA"/>
</dbReference>
<protein>
    <recommendedName>
        <fullName evidence="9">FAD/NAD(P)-binding domain-containing protein</fullName>
    </recommendedName>
</protein>
<evidence type="ECO:0000256" key="8">
    <source>
        <dbReference type="ARBA" id="ARBA00023284"/>
    </source>
</evidence>
<dbReference type="AlphaFoldDB" id="A0A0F9FXR7"/>
<dbReference type="PRINTS" id="PR00368">
    <property type="entry name" value="FADPNR"/>
</dbReference>
<keyword evidence="3" id="KW-0285">Flavoprotein</keyword>
<evidence type="ECO:0000256" key="2">
    <source>
        <dbReference type="ARBA" id="ARBA00007532"/>
    </source>
</evidence>
<dbReference type="InterPro" id="IPR023753">
    <property type="entry name" value="FAD/NAD-binding_dom"/>
</dbReference>
<evidence type="ECO:0000313" key="10">
    <source>
        <dbReference type="EMBL" id="KKL91209.1"/>
    </source>
</evidence>
<dbReference type="PANTHER" id="PTHR43014">
    <property type="entry name" value="MERCURIC REDUCTASE"/>
    <property type="match status" value="1"/>
</dbReference>
<keyword evidence="5" id="KW-0521">NADP</keyword>
<dbReference type="Gene3D" id="3.50.50.60">
    <property type="entry name" value="FAD/NAD(P)-binding domain"/>
    <property type="match status" value="1"/>
</dbReference>
<dbReference type="PRINTS" id="PR00411">
    <property type="entry name" value="PNDRDTASEI"/>
</dbReference>
<keyword evidence="6" id="KW-0560">Oxidoreductase</keyword>
<comment type="cofactor">
    <cofactor evidence="1">
        <name>FAD</name>
        <dbReference type="ChEBI" id="CHEBI:57692"/>
    </cofactor>
</comment>
<proteinExistence type="inferred from homology"/>
<accession>A0A0F9FXR7</accession>
<feature type="domain" description="FAD/NAD(P)-binding" evidence="9">
    <location>
        <begin position="7"/>
        <end position="322"/>
    </location>
</feature>
<evidence type="ECO:0000259" key="9">
    <source>
        <dbReference type="Pfam" id="PF07992"/>
    </source>
</evidence>
<sequence>MDQQDSYDLLIIGGGSAGTTAALTAIDYGSPKIGLIEKGLLGGTCVNVGCIPSKSFLRAANLVNNGRRAVDYGLFNELPLPNYNAIVEHKNKIVSSMRSSGDKTLEKYDIDIIKGSAVFKGANTLQVDSRTLTAKNILIAAGVSTFIPPIDGIKDVPYLTSTSALSLEELPESLIIVGGAYIGLEFASFFHSLGVKVTVIEAASRLAPNEDERISSYLATSFEKQGLEFYTEAKVMGVSSKSEIEVKIEINGEQTSLKGQKVLIATGRVPDLKELGLEAAGVKYGRKGIEVNELMQTSVPSVYAAGDVVSSLQLEHVAVYEGWKAAVNMFSEKKEPVDYRVIPRVMFSHPEVASVGETEEQAASHTAVES</sequence>
<comment type="caution">
    <text evidence="10">The sequence shown here is derived from an EMBL/GenBank/DDBJ whole genome shotgun (WGS) entry which is preliminary data.</text>
</comment>
<evidence type="ECO:0000256" key="3">
    <source>
        <dbReference type="ARBA" id="ARBA00022630"/>
    </source>
</evidence>
<organism evidence="10">
    <name type="scientific">marine sediment metagenome</name>
    <dbReference type="NCBI Taxonomy" id="412755"/>
    <lineage>
        <taxon>unclassified sequences</taxon>
        <taxon>metagenomes</taxon>
        <taxon>ecological metagenomes</taxon>
    </lineage>
</organism>
<comment type="similarity">
    <text evidence="2">Belongs to the class-I pyridine nucleotide-disulfide oxidoreductase family.</text>
</comment>
<evidence type="ECO:0000256" key="1">
    <source>
        <dbReference type="ARBA" id="ARBA00001974"/>
    </source>
</evidence>
<gene>
    <name evidence="10" type="ORF">LCGC14_1896990</name>
</gene>
<dbReference type="PANTHER" id="PTHR43014:SF4">
    <property type="entry name" value="PYRIDINE NUCLEOTIDE-DISULFIDE OXIDOREDUCTASE RCLA-RELATED"/>
    <property type="match status" value="1"/>
</dbReference>
<dbReference type="PROSITE" id="PS00076">
    <property type="entry name" value="PYRIDINE_REDOX_1"/>
    <property type="match status" value="1"/>
</dbReference>
<dbReference type="InterPro" id="IPR036188">
    <property type="entry name" value="FAD/NAD-bd_sf"/>
</dbReference>
<reference evidence="10" key="1">
    <citation type="journal article" date="2015" name="Nature">
        <title>Complex archaea that bridge the gap between prokaryotes and eukaryotes.</title>
        <authorList>
            <person name="Spang A."/>
            <person name="Saw J.H."/>
            <person name="Jorgensen S.L."/>
            <person name="Zaremba-Niedzwiedzka K."/>
            <person name="Martijn J."/>
            <person name="Lind A.E."/>
            <person name="van Eijk R."/>
            <person name="Schleper C."/>
            <person name="Guy L."/>
            <person name="Ettema T.J."/>
        </authorList>
    </citation>
    <scope>NUCLEOTIDE SEQUENCE</scope>
</reference>
<evidence type="ECO:0000256" key="4">
    <source>
        <dbReference type="ARBA" id="ARBA00022827"/>
    </source>
</evidence>
<keyword evidence="8" id="KW-0676">Redox-active center</keyword>
<evidence type="ECO:0000256" key="7">
    <source>
        <dbReference type="ARBA" id="ARBA00023157"/>
    </source>
</evidence>
<dbReference type="Pfam" id="PF07992">
    <property type="entry name" value="Pyr_redox_2"/>
    <property type="match status" value="1"/>
</dbReference>
<keyword evidence="4" id="KW-0274">FAD</keyword>
<name>A0A0F9FXR7_9ZZZZ</name>
<dbReference type="InterPro" id="IPR012999">
    <property type="entry name" value="Pyr_OxRdtase_I_AS"/>
</dbReference>
<evidence type="ECO:0000256" key="6">
    <source>
        <dbReference type="ARBA" id="ARBA00023002"/>
    </source>
</evidence>
<dbReference type="SUPFAM" id="SSF51905">
    <property type="entry name" value="FAD/NAD(P)-binding domain"/>
    <property type="match status" value="1"/>
</dbReference>
<keyword evidence="7" id="KW-1015">Disulfide bond</keyword>
<dbReference type="GO" id="GO:0003955">
    <property type="term" value="F:NAD(P)H dehydrogenase (quinone) activity"/>
    <property type="evidence" value="ECO:0007669"/>
    <property type="project" value="TreeGrafter"/>
</dbReference>
<dbReference type="GO" id="GO:0050660">
    <property type="term" value="F:flavin adenine dinucleotide binding"/>
    <property type="evidence" value="ECO:0007669"/>
    <property type="project" value="TreeGrafter"/>
</dbReference>
<evidence type="ECO:0000256" key="5">
    <source>
        <dbReference type="ARBA" id="ARBA00022857"/>
    </source>
</evidence>